<feature type="signal peptide" evidence="1">
    <location>
        <begin position="1"/>
        <end position="30"/>
    </location>
</feature>
<comment type="caution">
    <text evidence="3">The sequence shown here is derived from an EMBL/GenBank/DDBJ whole genome shotgun (WGS) entry which is preliminary data.</text>
</comment>
<evidence type="ECO:0000256" key="1">
    <source>
        <dbReference type="SAM" id="SignalP"/>
    </source>
</evidence>
<name>A0A0L0N0Z9_TOLOC</name>
<dbReference type="AlphaFoldDB" id="A0A0L0N0Z9"/>
<dbReference type="EMBL" id="LFRF01000032">
    <property type="protein sequence ID" value="KND87798.1"/>
    <property type="molecule type" value="Genomic_DNA"/>
</dbReference>
<accession>A0A0L0N0Z9</accession>
<reference evidence="3 4" key="1">
    <citation type="journal article" date="2015" name="BMC Genomics">
        <title>The genome of the truffle-parasite Tolypocladium ophioglossoides and the evolution of antifungal peptaibiotics.</title>
        <authorList>
            <person name="Quandt C.A."/>
            <person name="Bushley K.E."/>
            <person name="Spatafora J.W."/>
        </authorList>
    </citation>
    <scope>NUCLEOTIDE SEQUENCE [LARGE SCALE GENOMIC DNA]</scope>
    <source>
        <strain evidence="3 4">CBS 100239</strain>
    </source>
</reference>
<dbReference type="OrthoDB" id="77013at2759"/>
<protein>
    <recommendedName>
        <fullName evidence="2">Alginate lyase 2 domain-containing protein</fullName>
    </recommendedName>
</protein>
<sequence length="273" mass="29736">MYFSTLFPSSGAGGLAALSVLLLRSLPVSAAPNPKCHPGGNFDLSKWTLQLPIGNGRPQEIPSGDLQGCNGYTNKDYFYTSGSDGTLVMKVPGSPSTSKCVTTPDSDHCRTELRESNPSSWSPFDPVNRLFGDLVVTENVGEICVGQIHIDDSISHKPVAELYYNSNGDLKMGVQKCRTCPQQRFDVDHVPKAQRFTYEIRYEGNKLSVSINGKAPKQLTTFDLDGPKSYFKAGNYNQGDGPTEVHFYAIRVTHSKTGNPNPAMTAIPPKCLV</sequence>
<gene>
    <name evidence="3" type="ORF">TOPH_07626</name>
</gene>
<dbReference type="Pfam" id="PF08787">
    <property type="entry name" value="Alginate_lyase2"/>
    <property type="match status" value="1"/>
</dbReference>
<evidence type="ECO:0000313" key="4">
    <source>
        <dbReference type="Proteomes" id="UP000036947"/>
    </source>
</evidence>
<evidence type="ECO:0000259" key="2">
    <source>
        <dbReference type="Pfam" id="PF08787"/>
    </source>
</evidence>
<organism evidence="3 4">
    <name type="scientific">Tolypocladium ophioglossoides (strain CBS 100239)</name>
    <name type="common">Snaketongue truffleclub</name>
    <name type="synonym">Elaphocordyceps ophioglossoides</name>
    <dbReference type="NCBI Taxonomy" id="1163406"/>
    <lineage>
        <taxon>Eukaryota</taxon>
        <taxon>Fungi</taxon>
        <taxon>Dikarya</taxon>
        <taxon>Ascomycota</taxon>
        <taxon>Pezizomycotina</taxon>
        <taxon>Sordariomycetes</taxon>
        <taxon>Hypocreomycetidae</taxon>
        <taxon>Hypocreales</taxon>
        <taxon>Ophiocordycipitaceae</taxon>
        <taxon>Tolypocladium</taxon>
    </lineage>
</organism>
<dbReference type="InterPro" id="IPR014895">
    <property type="entry name" value="Alginate_lyase_2"/>
</dbReference>
<evidence type="ECO:0000313" key="3">
    <source>
        <dbReference type="EMBL" id="KND87798.1"/>
    </source>
</evidence>
<keyword evidence="4" id="KW-1185">Reference proteome</keyword>
<dbReference type="Proteomes" id="UP000036947">
    <property type="component" value="Unassembled WGS sequence"/>
</dbReference>
<feature type="chain" id="PRO_5005544729" description="Alginate lyase 2 domain-containing protein" evidence="1">
    <location>
        <begin position="31"/>
        <end position="273"/>
    </location>
</feature>
<keyword evidence="1" id="KW-0732">Signal</keyword>
<dbReference type="Gene3D" id="2.60.120.200">
    <property type="match status" value="1"/>
</dbReference>
<feature type="domain" description="Alginate lyase 2" evidence="2">
    <location>
        <begin position="42"/>
        <end position="254"/>
    </location>
</feature>
<dbReference type="InterPro" id="IPR013320">
    <property type="entry name" value="ConA-like_dom_sf"/>
</dbReference>
<dbReference type="SUPFAM" id="SSF49899">
    <property type="entry name" value="Concanavalin A-like lectins/glucanases"/>
    <property type="match status" value="1"/>
</dbReference>
<proteinExistence type="predicted"/>